<feature type="transmembrane region" description="Helical" evidence="6">
    <location>
        <begin position="614"/>
        <end position="636"/>
    </location>
</feature>
<comment type="subcellular location">
    <subcellularLocation>
        <location evidence="1">Membrane</location>
    </subcellularLocation>
</comment>
<dbReference type="PANTHER" id="PTHR16189">
    <property type="entry name" value="TRANSMEMBRANE PROTEIN 104-RELATED"/>
    <property type="match status" value="1"/>
</dbReference>
<evidence type="ECO:0000256" key="1">
    <source>
        <dbReference type="ARBA" id="ARBA00004370"/>
    </source>
</evidence>
<sequence>MEFFKKIFTKQPQQKKKEISLLTAYAFSVNYILGIGVLSLPYAFYSAGLLLSFVLLTLVTVVSSITVMYIIEAQSRAVALDRFSKLQSQDFEFDNDTIELSTIAVFEKEDSKNNSQLNLLSNYDTEEDEILKEEKINTLSSNDDIEKESLIQKKKELKNEKKNGNRNKSQNENENENVKEKEKEKENENENEKDNENDKENVKENSDEQTESEESQKEDVSLLVTKDTTTPTTETKSNQQQKQNTNILSSKSQEEIQSLFFLRDRKYEINELCKIFFGKNGKRLYTLSIMMTLYGSLWSYAAVFGTSITMLFPIESITHGDQCMIDQKFSQSCQNNFLLYIFLFLIVITPIACLDVTEQKWLQIFLCIFRFGSLIIMIITVLIAIGTSRGSQHPHKEPPYIVKPKYFNLHGLPIIFGASAFSQMMHHSTTIITEHLKNKEKARKVFTGALSTTLTFYTVIGIVSSLYFGPKIKSLVTLNWINYSGGESSTPTWANIIKHLVILFPIIDIFSCYPLNALTLGTGLQNFFAQSSLKKTDRRSKLIKIGFRLVATIPPIIGTAIIKEIPIIIICNGIFSCLVVFLIPIALQWKSKKVSLKTFGTYQTPYSNFSSQHWVLILCAIFGGLSLIIILITSIYEEFIKK</sequence>
<feature type="transmembrane region" description="Helical" evidence="6">
    <location>
        <begin position="21"/>
        <end position="44"/>
    </location>
</feature>
<protein>
    <recommendedName>
        <fullName evidence="7">Amino acid transporter transmembrane domain-containing protein</fullName>
    </recommendedName>
</protein>
<feature type="transmembrane region" description="Helical" evidence="6">
    <location>
        <begin position="406"/>
        <end position="424"/>
    </location>
</feature>
<dbReference type="InterPro" id="IPR013057">
    <property type="entry name" value="AA_transpt_TM"/>
</dbReference>
<keyword evidence="3 6" id="KW-1133">Transmembrane helix</keyword>
<comment type="caution">
    <text evidence="8">The sequence shown here is derived from an EMBL/GenBank/DDBJ whole genome shotgun (WGS) entry which is preliminary data.</text>
</comment>
<feature type="transmembrane region" description="Helical" evidence="6">
    <location>
        <begin position="337"/>
        <end position="357"/>
    </location>
</feature>
<accession>A0AAV7YSD0</accession>
<dbReference type="Gene3D" id="1.20.1740.10">
    <property type="entry name" value="Amino acid/polyamine transporter I"/>
    <property type="match status" value="1"/>
</dbReference>
<feature type="transmembrane region" description="Helical" evidence="6">
    <location>
        <begin position="542"/>
        <end position="561"/>
    </location>
</feature>
<feature type="transmembrane region" description="Helical" evidence="6">
    <location>
        <begin position="445"/>
        <end position="468"/>
    </location>
</feature>
<feature type="domain" description="Amino acid transporter transmembrane" evidence="7">
    <location>
        <begin position="18"/>
        <end position="74"/>
    </location>
</feature>
<feature type="compositionally biased region" description="Basic and acidic residues" evidence="5">
    <location>
        <begin position="176"/>
        <end position="206"/>
    </location>
</feature>
<evidence type="ECO:0000259" key="7">
    <source>
        <dbReference type="Pfam" id="PF01490"/>
    </source>
</evidence>
<evidence type="ECO:0000256" key="4">
    <source>
        <dbReference type="ARBA" id="ARBA00023136"/>
    </source>
</evidence>
<feature type="domain" description="Amino acid transporter transmembrane" evidence="7">
    <location>
        <begin position="267"/>
        <end position="606"/>
    </location>
</feature>
<evidence type="ECO:0000256" key="6">
    <source>
        <dbReference type="SAM" id="Phobius"/>
    </source>
</evidence>
<gene>
    <name evidence="8" type="ORF">M0812_21615</name>
</gene>
<dbReference type="AlphaFoldDB" id="A0AAV7YSD0"/>
<reference evidence="8" key="1">
    <citation type="submission" date="2022-08" db="EMBL/GenBank/DDBJ databases">
        <title>Novel sulphate-reducing endosymbionts in the free-living metamonad Anaeramoeba.</title>
        <authorList>
            <person name="Jerlstrom-Hultqvist J."/>
            <person name="Cepicka I."/>
            <person name="Gallot-Lavallee L."/>
            <person name="Salas-Leiva D."/>
            <person name="Curtis B.A."/>
            <person name="Zahonova K."/>
            <person name="Pipaliya S."/>
            <person name="Dacks J."/>
            <person name="Roger A.J."/>
        </authorList>
    </citation>
    <scope>NUCLEOTIDE SEQUENCE</scope>
    <source>
        <strain evidence="8">Busselton2</strain>
    </source>
</reference>
<feature type="compositionally biased region" description="Low complexity" evidence="5">
    <location>
        <begin position="225"/>
        <end position="246"/>
    </location>
</feature>
<evidence type="ECO:0000256" key="3">
    <source>
        <dbReference type="ARBA" id="ARBA00022989"/>
    </source>
</evidence>
<evidence type="ECO:0000256" key="5">
    <source>
        <dbReference type="SAM" id="MobiDB-lite"/>
    </source>
</evidence>
<dbReference type="PANTHER" id="PTHR16189:SF2">
    <property type="entry name" value="AMINO ACID TRANSPORTER TRANSMEMBRANE DOMAIN-CONTAINING PROTEIN"/>
    <property type="match status" value="1"/>
</dbReference>
<dbReference type="Proteomes" id="UP001146793">
    <property type="component" value="Unassembled WGS sequence"/>
</dbReference>
<feature type="transmembrane region" description="Helical" evidence="6">
    <location>
        <begin position="284"/>
        <end position="303"/>
    </location>
</feature>
<evidence type="ECO:0000256" key="2">
    <source>
        <dbReference type="ARBA" id="ARBA00022692"/>
    </source>
</evidence>
<feature type="transmembrane region" description="Helical" evidence="6">
    <location>
        <begin position="50"/>
        <end position="71"/>
    </location>
</feature>
<feature type="transmembrane region" description="Helical" evidence="6">
    <location>
        <begin position="567"/>
        <end position="587"/>
    </location>
</feature>
<name>A0AAV7YSD0_9EUKA</name>
<dbReference type="Pfam" id="PF01490">
    <property type="entry name" value="Aa_trans"/>
    <property type="match status" value="2"/>
</dbReference>
<organism evidence="8 9">
    <name type="scientific">Anaeramoeba flamelloides</name>
    <dbReference type="NCBI Taxonomy" id="1746091"/>
    <lineage>
        <taxon>Eukaryota</taxon>
        <taxon>Metamonada</taxon>
        <taxon>Anaeramoebidae</taxon>
        <taxon>Anaeramoeba</taxon>
    </lineage>
</organism>
<dbReference type="GO" id="GO:0016020">
    <property type="term" value="C:membrane"/>
    <property type="evidence" value="ECO:0007669"/>
    <property type="project" value="UniProtKB-SubCell"/>
</dbReference>
<feature type="region of interest" description="Disordered" evidence="5">
    <location>
        <begin position="155"/>
        <end position="248"/>
    </location>
</feature>
<evidence type="ECO:0000313" key="8">
    <source>
        <dbReference type="EMBL" id="KAJ3432672.1"/>
    </source>
</evidence>
<keyword evidence="4 6" id="KW-0472">Membrane</keyword>
<keyword evidence="2 6" id="KW-0812">Transmembrane</keyword>
<proteinExistence type="predicted"/>
<evidence type="ECO:0000313" key="9">
    <source>
        <dbReference type="Proteomes" id="UP001146793"/>
    </source>
</evidence>
<dbReference type="EMBL" id="JANTQA010000047">
    <property type="protein sequence ID" value="KAJ3432672.1"/>
    <property type="molecule type" value="Genomic_DNA"/>
</dbReference>
<feature type="transmembrane region" description="Helical" evidence="6">
    <location>
        <begin position="496"/>
        <end position="521"/>
    </location>
</feature>
<feature type="transmembrane region" description="Helical" evidence="6">
    <location>
        <begin position="364"/>
        <end position="386"/>
    </location>
</feature>